<evidence type="ECO:0000313" key="9">
    <source>
        <dbReference type="EMBL" id="MFC6645256.1"/>
    </source>
</evidence>
<dbReference type="EMBL" id="JBHSWI010000001">
    <property type="protein sequence ID" value="MFC6645256.1"/>
    <property type="molecule type" value="Genomic_DNA"/>
</dbReference>
<dbReference type="InterPro" id="IPR011995">
    <property type="entry name" value="OMPdecase_type-2"/>
</dbReference>
<dbReference type="InterPro" id="IPR013785">
    <property type="entry name" value="Aldolase_TIM"/>
</dbReference>
<dbReference type="InterPro" id="IPR001754">
    <property type="entry name" value="OMPdeCOase_dom"/>
</dbReference>
<dbReference type="CDD" id="cd04725">
    <property type="entry name" value="OMP_decarboxylase_like"/>
    <property type="match status" value="1"/>
</dbReference>
<comment type="caution">
    <text evidence="9">The sequence shown here is derived from an EMBL/GenBank/DDBJ whole genome shotgun (WGS) entry which is preliminary data.</text>
</comment>
<keyword evidence="4" id="KW-0665">Pyrimidine biosynthesis</keyword>
<dbReference type="NCBIfam" id="TIGR02127">
    <property type="entry name" value="pyrF_sub2"/>
    <property type="match status" value="1"/>
</dbReference>
<evidence type="ECO:0000256" key="4">
    <source>
        <dbReference type="ARBA" id="ARBA00022975"/>
    </source>
</evidence>
<sequence length="268" mass="28920">MNPVLAKYERNGSLLCVGLDPDLAALPESFRAQAEPQLAFNRYVIDATREYAGSYKLNAAFYEARGAQGVREMEQTVEYLRAVAPDAVTICDAKRADIGNTNRGYVESVFDAMGFDAITLHPYLGSEALSPFLDREDKLSIVLCRTSNPGAGELQDLVVNGDPLWKHMARQVAETWNTRGNCALVVGATWPDEMRAIRAVAPELPLLVPGIGAQGGDVKAVVDAGLDARGGGLMIASSRGIIFAQDPHAAATSVYEEIEEARKVTHAR</sequence>
<name>A0ABW1Z7E2_9BACT</name>
<dbReference type="SUPFAM" id="SSF51366">
    <property type="entry name" value="Ribulose-phoshate binding barrel"/>
    <property type="match status" value="1"/>
</dbReference>
<evidence type="ECO:0000259" key="8">
    <source>
        <dbReference type="SMART" id="SM00934"/>
    </source>
</evidence>
<evidence type="ECO:0000256" key="6">
    <source>
        <dbReference type="ARBA" id="ARBA00049157"/>
    </source>
</evidence>
<dbReference type="PANTHER" id="PTHR43375">
    <property type="entry name" value="OROTIDINE 5'-PHOSPHATE DECARBOXYLASE"/>
    <property type="match status" value="1"/>
</dbReference>
<dbReference type="InterPro" id="IPR011060">
    <property type="entry name" value="RibuloseP-bd_barrel"/>
</dbReference>
<accession>A0ABW1Z7E2</accession>
<feature type="domain" description="Orotidine 5'-phosphate decarboxylase" evidence="8">
    <location>
        <begin position="14"/>
        <end position="254"/>
    </location>
</feature>
<dbReference type="PANTHER" id="PTHR43375:SF1">
    <property type="entry name" value="OROTIDINE 5'-PHOSPHATE DECARBOXYLASE"/>
    <property type="match status" value="1"/>
</dbReference>
<proteinExistence type="inferred from homology"/>
<evidence type="ECO:0000256" key="3">
    <source>
        <dbReference type="ARBA" id="ARBA00022793"/>
    </source>
</evidence>
<keyword evidence="5 9" id="KW-0456">Lyase</keyword>
<reference evidence="10" key="1">
    <citation type="journal article" date="2019" name="Int. J. Syst. Evol. Microbiol.">
        <title>The Global Catalogue of Microorganisms (GCM) 10K type strain sequencing project: providing services to taxonomists for standard genome sequencing and annotation.</title>
        <authorList>
            <consortium name="The Broad Institute Genomics Platform"/>
            <consortium name="The Broad Institute Genome Sequencing Center for Infectious Disease"/>
            <person name="Wu L."/>
            <person name="Ma J."/>
        </authorList>
    </citation>
    <scope>NUCLEOTIDE SEQUENCE [LARGE SCALE GENOMIC DNA]</scope>
    <source>
        <strain evidence="10">CGMCC 1.16026</strain>
    </source>
</reference>
<dbReference type="GO" id="GO:0004590">
    <property type="term" value="F:orotidine-5'-phosphate decarboxylase activity"/>
    <property type="evidence" value="ECO:0007669"/>
    <property type="project" value="UniProtKB-EC"/>
</dbReference>
<comment type="pathway">
    <text evidence="1">Pyrimidine metabolism; UMP biosynthesis via de novo pathway; UMP from orotate: step 2/2.</text>
</comment>
<gene>
    <name evidence="9" type="primary">pyrF</name>
    <name evidence="9" type="ORF">ACFQBQ_06570</name>
</gene>
<evidence type="ECO:0000256" key="7">
    <source>
        <dbReference type="NCBIfam" id="TIGR02127"/>
    </source>
</evidence>
<dbReference type="EC" id="4.1.1.23" evidence="7"/>
<protein>
    <recommendedName>
        <fullName evidence="7">Orotidine-5'-phosphate decarboxylase</fullName>
        <ecNumber evidence="7">4.1.1.23</ecNumber>
    </recommendedName>
</protein>
<dbReference type="Proteomes" id="UP001596391">
    <property type="component" value="Unassembled WGS sequence"/>
</dbReference>
<organism evidence="9 10">
    <name type="scientific">Granulicella cerasi</name>
    <dbReference type="NCBI Taxonomy" id="741063"/>
    <lineage>
        <taxon>Bacteria</taxon>
        <taxon>Pseudomonadati</taxon>
        <taxon>Acidobacteriota</taxon>
        <taxon>Terriglobia</taxon>
        <taxon>Terriglobales</taxon>
        <taxon>Acidobacteriaceae</taxon>
        <taxon>Granulicella</taxon>
    </lineage>
</organism>
<evidence type="ECO:0000256" key="1">
    <source>
        <dbReference type="ARBA" id="ARBA00004861"/>
    </source>
</evidence>
<keyword evidence="10" id="KW-1185">Reference proteome</keyword>
<dbReference type="Gene3D" id="3.20.20.70">
    <property type="entry name" value="Aldolase class I"/>
    <property type="match status" value="1"/>
</dbReference>
<comment type="catalytic activity">
    <reaction evidence="6">
        <text>orotidine 5'-phosphate + H(+) = UMP + CO2</text>
        <dbReference type="Rhea" id="RHEA:11596"/>
        <dbReference type="ChEBI" id="CHEBI:15378"/>
        <dbReference type="ChEBI" id="CHEBI:16526"/>
        <dbReference type="ChEBI" id="CHEBI:57538"/>
        <dbReference type="ChEBI" id="CHEBI:57865"/>
        <dbReference type="EC" id="4.1.1.23"/>
    </reaction>
</comment>
<dbReference type="RefSeq" id="WP_263371636.1">
    <property type="nucleotide sequence ID" value="NZ_JAGSYD010000003.1"/>
</dbReference>
<comment type="similarity">
    <text evidence="2">Belongs to the OMP decarboxylase family. Type 2 subfamily.</text>
</comment>
<keyword evidence="3" id="KW-0210">Decarboxylase</keyword>
<evidence type="ECO:0000313" key="10">
    <source>
        <dbReference type="Proteomes" id="UP001596391"/>
    </source>
</evidence>
<evidence type="ECO:0000256" key="5">
    <source>
        <dbReference type="ARBA" id="ARBA00023239"/>
    </source>
</evidence>
<dbReference type="SMART" id="SM00934">
    <property type="entry name" value="OMPdecase"/>
    <property type="match status" value="1"/>
</dbReference>
<evidence type="ECO:0000256" key="2">
    <source>
        <dbReference type="ARBA" id="ARBA00008847"/>
    </source>
</evidence>
<dbReference type="Pfam" id="PF00215">
    <property type="entry name" value="OMPdecase"/>
    <property type="match status" value="1"/>
</dbReference>